<proteinExistence type="predicted"/>
<dbReference type="OrthoDB" id="9804993at2"/>
<dbReference type="SUPFAM" id="SSF53474">
    <property type="entry name" value="alpha/beta-Hydrolases"/>
    <property type="match status" value="1"/>
</dbReference>
<keyword evidence="2" id="KW-1185">Reference proteome</keyword>
<organism evidence="1 2">
    <name type="scientific">Lampropedia aestuarii</name>
    <dbReference type="NCBI Taxonomy" id="2562762"/>
    <lineage>
        <taxon>Bacteria</taxon>
        <taxon>Pseudomonadati</taxon>
        <taxon>Pseudomonadota</taxon>
        <taxon>Betaproteobacteria</taxon>
        <taxon>Burkholderiales</taxon>
        <taxon>Comamonadaceae</taxon>
        <taxon>Lampropedia</taxon>
    </lineage>
</organism>
<dbReference type="InterPro" id="IPR010662">
    <property type="entry name" value="RBBP9/YdeN"/>
</dbReference>
<protein>
    <submittedName>
        <fullName evidence="1">Serine hydrolase family protein</fullName>
    </submittedName>
</protein>
<comment type="caution">
    <text evidence="1">The sequence shown here is derived from an EMBL/GenBank/DDBJ whole genome shotgun (WGS) entry which is preliminary data.</text>
</comment>
<dbReference type="Pfam" id="PF06821">
    <property type="entry name" value="Ser_hydrolase"/>
    <property type="match status" value="1"/>
</dbReference>
<evidence type="ECO:0000313" key="2">
    <source>
        <dbReference type="Proteomes" id="UP000306236"/>
    </source>
</evidence>
<accession>A0A4S5BRU9</accession>
<dbReference type="InterPro" id="IPR029058">
    <property type="entry name" value="AB_hydrolase_fold"/>
</dbReference>
<dbReference type="Proteomes" id="UP000306236">
    <property type="component" value="Unassembled WGS sequence"/>
</dbReference>
<evidence type="ECO:0000313" key="1">
    <source>
        <dbReference type="EMBL" id="THJ33685.1"/>
    </source>
</evidence>
<dbReference type="GO" id="GO:0016787">
    <property type="term" value="F:hydrolase activity"/>
    <property type="evidence" value="ECO:0007669"/>
    <property type="project" value="UniProtKB-KW"/>
</dbReference>
<reference evidence="1 2" key="1">
    <citation type="submission" date="2019-04" db="EMBL/GenBank/DDBJ databases">
        <title>Lampropedia sp YIM MLB12 draf genome.</title>
        <authorList>
            <person name="Wang Y.-X."/>
        </authorList>
    </citation>
    <scope>NUCLEOTIDE SEQUENCE [LARGE SCALE GENOMIC DNA]</scope>
    <source>
        <strain evidence="1 2">YIM MLB12</strain>
    </source>
</reference>
<gene>
    <name evidence="1" type="ORF">E8K88_08435</name>
</gene>
<sequence>MHTASALQVLVLPGWQNSGPDHWQSRWEALYGYQRVEQHDWQRPKSGDWNIQLEEAILATPETQAIVLVAHSLGCQLVARWASHSQHGHRVQAALLVAPPDVETEHNRHLLPSWQPIALQRLPFASVVLASTNDPFCSLARAHSMAMHWGAQFEDLGALGHINSDSGLGDWAAGHQVLQRLIAQTSTD</sequence>
<dbReference type="Gene3D" id="3.40.50.1820">
    <property type="entry name" value="alpha/beta hydrolase"/>
    <property type="match status" value="1"/>
</dbReference>
<name>A0A4S5BRU9_9BURK</name>
<dbReference type="EMBL" id="SSWX01000009">
    <property type="protein sequence ID" value="THJ33685.1"/>
    <property type="molecule type" value="Genomic_DNA"/>
</dbReference>
<dbReference type="AlphaFoldDB" id="A0A4S5BRU9"/>
<keyword evidence="1" id="KW-0378">Hydrolase</keyword>
<dbReference type="RefSeq" id="WP_136406220.1">
    <property type="nucleotide sequence ID" value="NZ_JARXRQ010000010.1"/>
</dbReference>